<dbReference type="Gene3D" id="1.10.287.1080">
    <property type="entry name" value="MazG-like"/>
    <property type="match status" value="1"/>
</dbReference>
<dbReference type="AlphaFoldDB" id="A0A931DJG6"/>
<evidence type="ECO:0000313" key="2">
    <source>
        <dbReference type="EMBL" id="MBG6089859.1"/>
    </source>
</evidence>
<dbReference type="Pfam" id="PF03819">
    <property type="entry name" value="MazG"/>
    <property type="match status" value="1"/>
</dbReference>
<accession>A0A931DJG6</accession>
<dbReference type="RefSeq" id="WP_197012402.1">
    <property type="nucleotide sequence ID" value="NZ_BAABES010000010.1"/>
</dbReference>
<sequence length="106" mass="12104">MTTTRALQQDIVAHKRRKGFNTTSHDREVLLAMRELGELHEALDHNRRDEIGGELADVAIYLLTIAEMHGLDLGEEVVRKMQVNKARRYEPDESGTLIRVKNPVQS</sequence>
<keyword evidence="3" id="KW-1185">Reference proteome</keyword>
<dbReference type="SUPFAM" id="SSF101386">
    <property type="entry name" value="all-alpha NTP pyrophosphatases"/>
    <property type="match status" value="1"/>
</dbReference>
<dbReference type="PANTHER" id="PTHR42702:SF1">
    <property type="entry name" value="REGULATORY PROTEIN FOR BETA-LACTAMASE"/>
    <property type="match status" value="1"/>
</dbReference>
<proteinExistence type="predicted"/>
<dbReference type="EMBL" id="JADOUA010000001">
    <property type="protein sequence ID" value="MBG6089859.1"/>
    <property type="molecule type" value="Genomic_DNA"/>
</dbReference>
<dbReference type="InterPro" id="IPR004518">
    <property type="entry name" value="MazG-like_dom"/>
</dbReference>
<reference evidence="2" key="1">
    <citation type="submission" date="2020-11" db="EMBL/GenBank/DDBJ databases">
        <title>Sequencing the genomes of 1000 actinobacteria strains.</title>
        <authorList>
            <person name="Klenk H.-P."/>
        </authorList>
    </citation>
    <scope>NUCLEOTIDE SEQUENCE</scope>
    <source>
        <strain evidence="2">DSM 43175</strain>
    </source>
</reference>
<name>A0A931DJG6_9ACTN</name>
<feature type="domain" description="NTP pyrophosphohydrolase MazG-like" evidence="1">
    <location>
        <begin position="30"/>
        <end position="81"/>
    </location>
</feature>
<protein>
    <submittedName>
        <fullName evidence="2">NTP pyrophosphatase (Non-canonical NTP hydrolase)</fullName>
    </submittedName>
</protein>
<comment type="caution">
    <text evidence="2">The sequence shown here is derived from an EMBL/GenBank/DDBJ whole genome shotgun (WGS) entry which is preliminary data.</text>
</comment>
<keyword evidence="2" id="KW-0378">Hydrolase</keyword>
<evidence type="ECO:0000313" key="3">
    <source>
        <dbReference type="Proteomes" id="UP000614047"/>
    </source>
</evidence>
<dbReference type="PANTHER" id="PTHR42702">
    <property type="entry name" value="NUCLEOTIDE PYROPHOSPHOHYDROLASE"/>
    <property type="match status" value="1"/>
</dbReference>
<organism evidence="2 3">
    <name type="scientific">Actinomadura viridis</name>
    <dbReference type="NCBI Taxonomy" id="58110"/>
    <lineage>
        <taxon>Bacteria</taxon>
        <taxon>Bacillati</taxon>
        <taxon>Actinomycetota</taxon>
        <taxon>Actinomycetes</taxon>
        <taxon>Streptosporangiales</taxon>
        <taxon>Thermomonosporaceae</taxon>
        <taxon>Actinomadura</taxon>
    </lineage>
</organism>
<dbReference type="Proteomes" id="UP000614047">
    <property type="component" value="Unassembled WGS sequence"/>
</dbReference>
<gene>
    <name evidence="2" type="ORF">IW256_003972</name>
</gene>
<evidence type="ECO:0000259" key="1">
    <source>
        <dbReference type="Pfam" id="PF03819"/>
    </source>
</evidence>
<dbReference type="GO" id="GO:0016787">
    <property type="term" value="F:hydrolase activity"/>
    <property type="evidence" value="ECO:0007669"/>
    <property type="project" value="UniProtKB-KW"/>
</dbReference>